<reference evidence="2" key="2">
    <citation type="submission" date="2022-06" db="UniProtKB">
        <authorList>
            <consortium name="EnsemblMetazoa"/>
        </authorList>
    </citation>
    <scope>IDENTIFICATION</scope>
    <source>
        <strain evidence="2">DF5081</strain>
    </source>
</reference>
<protein>
    <submittedName>
        <fullName evidence="2">Uncharacterized protein</fullName>
    </submittedName>
</protein>
<dbReference type="Proteomes" id="UP000005237">
    <property type="component" value="Unassembled WGS sequence"/>
</dbReference>
<evidence type="ECO:0000313" key="2">
    <source>
        <dbReference type="EnsemblMetazoa" id="CJA36094.1"/>
    </source>
</evidence>
<dbReference type="AlphaFoldDB" id="A0A8R1IMP0"/>
<keyword evidence="1" id="KW-1133">Transmembrane helix</keyword>
<organism evidence="2 3">
    <name type="scientific">Caenorhabditis japonica</name>
    <dbReference type="NCBI Taxonomy" id="281687"/>
    <lineage>
        <taxon>Eukaryota</taxon>
        <taxon>Metazoa</taxon>
        <taxon>Ecdysozoa</taxon>
        <taxon>Nematoda</taxon>
        <taxon>Chromadorea</taxon>
        <taxon>Rhabditida</taxon>
        <taxon>Rhabditina</taxon>
        <taxon>Rhabditomorpha</taxon>
        <taxon>Rhabditoidea</taxon>
        <taxon>Rhabditidae</taxon>
        <taxon>Peloderinae</taxon>
        <taxon>Caenorhabditis</taxon>
    </lineage>
</organism>
<name>A0A8R1IMP0_CAEJA</name>
<keyword evidence="1" id="KW-0472">Membrane</keyword>
<feature type="transmembrane region" description="Helical" evidence="1">
    <location>
        <begin position="42"/>
        <end position="64"/>
    </location>
</feature>
<reference evidence="3" key="1">
    <citation type="submission" date="2010-08" db="EMBL/GenBank/DDBJ databases">
        <authorList>
            <consortium name="Caenorhabditis japonica Sequencing Consortium"/>
            <person name="Wilson R.K."/>
        </authorList>
    </citation>
    <scope>NUCLEOTIDE SEQUENCE [LARGE SCALE GENOMIC DNA]</scope>
    <source>
        <strain evidence="3">DF5081</strain>
    </source>
</reference>
<evidence type="ECO:0000313" key="3">
    <source>
        <dbReference type="Proteomes" id="UP000005237"/>
    </source>
</evidence>
<evidence type="ECO:0000256" key="1">
    <source>
        <dbReference type="SAM" id="Phobius"/>
    </source>
</evidence>
<sequence length="69" mass="7960">MRGGSINLNKSKSRSVPITDRPYPSMLNSTCISFLFQFQFYFLLWCRRVITLTIYVVAGAFYVIPTNSE</sequence>
<keyword evidence="3" id="KW-1185">Reference proteome</keyword>
<dbReference type="EnsemblMetazoa" id="CJA36094.1">
    <property type="protein sequence ID" value="CJA36094.1"/>
    <property type="gene ID" value="WBGene00211941"/>
</dbReference>
<accession>A0A8R1IMP0</accession>
<keyword evidence="1" id="KW-0812">Transmembrane</keyword>
<proteinExistence type="predicted"/>